<evidence type="ECO:0000256" key="2">
    <source>
        <dbReference type="ARBA" id="ARBA00023125"/>
    </source>
</evidence>
<accession>A0A6V7PX37</accession>
<dbReference type="GO" id="GO:0003677">
    <property type="term" value="F:DNA binding"/>
    <property type="evidence" value="ECO:0007669"/>
    <property type="project" value="UniProtKB-KW"/>
</dbReference>
<evidence type="ECO:0000256" key="4">
    <source>
        <dbReference type="ARBA" id="ARBA00023242"/>
    </source>
</evidence>
<evidence type="ECO:0000256" key="3">
    <source>
        <dbReference type="ARBA" id="ARBA00023163"/>
    </source>
</evidence>
<dbReference type="InterPro" id="IPR036093">
    <property type="entry name" value="NAC_dom_sf"/>
</dbReference>
<organism evidence="7">
    <name type="scientific">Ananas comosus var. bracteatus</name>
    <name type="common">red pineapple</name>
    <dbReference type="NCBI Taxonomy" id="296719"/>
    <lineage>
        <taxon>Eukaryota</taxon>
        <taxon>Viridiplantae</taxon>
        <taxon>Streptophyta</taxon>
        <taxon>Embryophyta</taxon>
        <taxon>Tracheophyta</taxon>
        <taxon>Spermatophyta</taxon>
        <taxon>Magnoliopsida</taxon>
        <taxon>Liliopsida</taxon>
        <taxon>Poales</taxon>
        <taxon>Bromeliaceae</taxon>
        <taxon>Bromelioideae</taxon>
        <taxon>Ananas</taxon>
    </lineage>
</organism>
<dbReference type="InterPro" id="IPR003441">
    <property type="entry name" value="NAC-dom"/>
</dbReference>
<dbReference type="GO" id="GO:0006355">
    <property type="term" value="P:regulation of DNA-templated transcription"/>
    <property type="evidence" value="ECO:0007669"/>
    <property type="project" value="InterPro"/>
</dbReference>
<evidence type="ECO:0000256" key="1">
    <source>
        <dbReference type="ARBA" id="ARBA00023015"/>
    </source>
</evidence>
<reference evidence="7" key="1">
    <citation type="submission" date="2020-07" db="EMBL/GenBank/DDBJ databases">
        <authorList>
            <person name="Lin J."/>
        </authorList>
    </citation>
    <scope>NUCLEOTIDE SEQUENCE</scope>
</reference>
<dbReference type="PANTHER" id="PTHR31744">
    <property type="entry name" value="PROTEIN CUP-SHAPED COTYLEDON 2-RELATED"/>
    <property type="match status" value="1"/>
</dbReference>
<dbReference type="Pfam" id="PF02365">
    <property type="entry name" value="NAM"/>
    <property type="match status" value="1"/>
</dbReference>
<gene>
    <name evidence="7" type="ORF">CB5_LOCUS18417</name>
</gene>
<evidence type="ECO:0000259" key="6">
    <source>
        <dbReference type="PROSITE" id="PS51005"/>
    </source>
</evidence>
<protein>
    <recommendedName>
        <fullName evidence="6">NAC domain-containing protein</fullName>
    </recommendedName>
</protein>
<keyword evidence="2" id="KW-0238">DNA-binding</keyword>
<dbReference type="PANTHER" id="PTHR31744:SF79">
    <property type="entry name" value="NAC DOMAIN-CONTAINING PROTEIN"/>
    <property type="match status" value="1"/>
</dbReference>
<feature type="region of interest" description="Disordered" evidence="5">
    <location>
        <begin position="77"/>
        <end position="106"/>
    </location>
</feature>
<dbReference type="PROSITE" id="PS51005">
    <property type="entry name" value="NAC"/>
    <property type="match status" value="1"/>
</dbReference>
<evidence type="ECO:0000256" key="5">
    <source>
        <dbReference type="SAM" id="MobiDB-lite"/>
    </source>
</evidence>
<sequence>MEKKGGVQLDLPGFRFHPTEEELIDFYLRRVVHGKKLNFDIIGTLNLYRYDPCELPGMAKIGEREWYFFVPRDRRSANGGGRTGRRSGGSGRRPGRTGRQGPAGTKTDWVMNEYRLPDDYTTTTGTIPKEDIVLCKIYRKATSLKELEQRAAMEEEQRATAEEGATQLQLCFDVGDTLSCDGHENFPISSTPPEEINTKEMMNEGVKREVEVTSASSPKQSAYLPEIQVPSYSLEWMQDPLLAQLRSPWLDHWSPYANMLNFQFAD</sequence>
<feature type="domain" description="NAC" evidence="6">
    <location>
        <begin position="10"/>
        <end position="140"/>
    </location>
</feature>
<feature type="compositionally biased region" description="Gly residues" evidence="5">
    <location>
        <begin position="78"/>
        <end position="92"/>
    </location>
</feature>
<keyword evidence="1" id="KW-0805">Transcription regulation</keyword>
<name>A0A6V7PX37_ANACO</name>
<dbReference type="EMBL" id="LR862153">
    <property type="protein sequence ID" value="CAD1835206.1"/>
    <property type="molecule type" value="Genomic_DNA"/>
</dbReference>
<dbReference type="AlphaFoldDB" id="A0A6V7PX37"/>
<keyword evidence="4" id="KW-0539">Nucleus</keyword>
<evidence type="ECO:0000313" key="7">
    <source>
        <dbReference type="EMBL" id="CAD1835206.1"/>
    </source>
</evidence>
<keyword evidence="3" id="KW-0804">Transcription</keyword>
<proteinExistence type="predicted"/>
<dbReference type="Gene3D" id="2.170.150.80">
    <property type="entry name" value="NAC domain"/>
    <property type="match status" value="2"/>
</dbReference>
<dbReference type="SUPFAM" id="SSF101941">
    <property type="entry name" value="NAC domain"/>
    <property type="match status" value="1"/>
</dbReference>